<accession>A0AAN8WZ23</accession>
<dbReference type="Gene3D" id="3.10.100.10">
    <property type="entry name" value="Mannose-Binding Protein A, subunit A"/>
    <property type="match status" value="1"/>
</dbReference>
<keyword evidence="5" id="KW-1185">Reference proteome</keyword>
<dbReference type="Pfam" id="PF00057">
    <property type="entry name" value="Ldl_recept_a"/>
    <property type="match status" value="1"/>
</dbReference>
<dbReference type="AlphaFoldDB" id="A0AAN8WZ23"/>
<dbReference type="PROSITE" id="PS50041">
    <property type="entry name" value="C_TYPE_LECTIN_2"/>
    <property type="match status" value="1"/>
</dbReference>
<dbReference type="InterPro" id="IPR001304">
    <property type="entry name" value="C-type_lectin-like"/>
</dbReference>
<dbReference type="CDD" id="cd00112">
    <property type="entry name" value="LDLa"/>
    <property type="match status" value="1"/>
</dbReference>
<dbReference type="InterPro" id="IPR023415">
    <property type="entry name" value="LDLR_class-A_CS"/>
</dbReference>
<dbReference type="InterPro" id="IPR016187">
    <property type="entry name" value="CTDL_fold"/>
</dbReference>
<reference evidence="4 5" key="1">
    <citation type="submission" date="2023-11" db="EMBL/GenBank/DDBJ databases">
        <title>Halocaridina rubra genome assembly.</title>
        <authorList>
            <person name="Smith C."/>
        </authorList>
    </citation>
    <scope>NUCLEOTIDE SEQUENCE [LARGE SCALE GENOMIC DNA]</scope>
    <source>
        <strain evidence="4">EP-1</strain>
        <tissue evidence="4">Whole</tissue>
    </source>
</reference>
<feature type="disulfide bond" evidence="2">
    <location>
        <begin position="202"/>
        <end position="220"/>
    </location>
</feature>
<proteinExistence type="predicted"/>
<dbReference type="Pfam" id="PF02931">
    <property type="entry name" value="Neur_chan_LBD"/>
    <property type="match status" value="1"/>
</dbReference>
<name>A0AAN8WZ23_HALRR</name>
<dbReference type="InterPro" id="IPR002172">
    <property type="entry name" value="LDrepeatLR_classA_rpt"/>
</dbReference>
<dbReference type="PROSITE" id="PS01209">
    <property type="entry name" value="LDLRA_1"/>
    <property type="match status" value="1"/>
</dbReference>
<evidence type="ECO:0000259" key="3">
    <source>
        <dbReference type="PROSITE" id="PS50041"/>
    </source>
</evidence>
<evidence type="ECO:0000256" key="2">
    <source>
        <dbReference type="PROSITE-ProRule" id="PRU00124"/>
    </source>
</evidence>
<dbReference type="SUPFAM" id="SSF63712">
    <property type="entry name" value="Nicotinic receptor ligand binding domain-like"/>
    <property type="match status" value="1"/>
</dbReference>
<dbReference type="Proteomes" id="UP001381693">
    <property type="component" value="Unassembled WGS sequence"/>
</dbReference>
<evidence type="ECO:0000256" key="1">
    <source>
        <dbReference type="ARBA" id="ARBA00023157"/>
    </source>
</evidence>
<evidence type="ECO:0000313" key="4">
    <source>
        <dbReference type="EMBL" id="KAK7073106.1"/>
    </source>
</evidence>
<dbReference type="InterPro" id="IPR016186">
    <property type="entry name" value="C-type_lectin-like/link_sf"/>
</dbReference>
<dbReference type="GO" id="GO:0005230">
    <property type="term" value="F:extracellular ligand-gated monoatomic ion channel activity"/>
    <property type="evidence" value="ECO:0007669"/>
    <property type="project" value="InterPro"/>
</dbReference>
<gene>
    <name evidence="4" type="ORF">SK128_019624</name>
</gene>
<protein>
    <recommendedName>
        <fullName evidence="3">C-type lectin domain-containing protein</fullName>
    </recommendedName>
</protein>
<feature type="disulfide bond" evidence="2">
    <location>
        <begin position="214"/>
        <end position="229"/>
    </location>
</feature>
<dbReference type="InterPro" id="IPR006202">
    <property type="entry name" value="Neur_chan_lig-bd"/>
</dbReference>
<keyword evidence="1 2" id="KW-1015">Disulfide bond</keyword>
<sequence>MLYNTSQDRAEYCSGGQGSAYLWLGANDKDIEGQWVYTSNSQPLNWEGPWRGLGPNGGSVENCLVLLTGNFPAAWSDIACLETYSFCVPCEFEKLSMLHLKGPSLCDNSPFNRQYFFGGEKNGRPFLAGLFHSDIYWDPLRESWMLQSLKEPKALASWKPKQIGLYPFGTNHWTMMGEECGILSNEVIPLTISACEIGQFTCNDGTCINLMKRCDLRFDCPDKSDENDCSLLDIPLGYSKAIVPPPLTEGDQLLVFFSLSLISFPSIITQDLTFTTNFKLFLTWQDLRLNFLNLKEDLTLNLLSSEEVRSIWSPLVFFSNAQNNIFTNLDQGSRIECVQQGALELGPHTLAKEGERKTSEAIKMLSCGNFCSLRLGHKCVLKA</sequence>
<dbReference type="SMART" id="SM00192">
    <property type="entry name" value="LDLa"/>
    <property type="match status" value="1"/>
</dbReference>
<dbReference type="GO" id="GO:0016020">
    <property type="term" value="C:membrane"/>
    <property type="evidence" value="ECO:0007669"/>
    <property type="project" value="InterPro"/>
</dbReference>
<dbReference type="PROSITE" id="PS50068">
    <property type="entry name" value="LDLRA_2"/>
    <property type="match status" value="1"/>
</dbReference>
<dbReference type="SUPFAM" id="SSF56436">
    <property type="entry name" value="C-type lectin-like"/>
    <property type="match status" value="1"/>
</dbReference>
<evidence type="ECO:0000313" key="5">
    <source>
        <dbReference type="Proteomes" id="UP001381693"/>
    </source>
</evidence>
<dbReference type="InterPro" id="IPR036734">
    <property type="entry name" value="Neur_chan_lig-bd_sf"/>
</dbReference>
<organism evidence="4 5">
    <name type="scientific">Halocaridina rubra</name>
    <name type="common">Hawaiian red shrimp</name>
    <dbReference type="NCBI Taxonomy" id="373956"/>
    <lineage>
        <taxon>Eukaryota</taxon>
        <taxon>Metazoa</taxon>
        <taxon>Ecdysozoa</taxon>
        <taxon>Arthropoda</taxon>
        <taxon>Crustacea</taxon>
        <taxon>Multicrustacea</taxon>
        <taxon>Malacostraca</taxon>
        <taxon>Eumalacostraca</taxon>
        <taxon>Eucarida</taxon>
        <taxon>Decapoda</taxon>
        <taxon>Pleocyemata</taxon>
        <taxon>Caridea</taxon>
        <taxon>Atyoidea</taxon>
        <taxon>Atyidae</taxon>
        <taxon>Halocaridina</taxon>
    </lineage>
</organism>
<dbReference type="EMBL" id="JAXCGZ010013255">
    <property type="protein sequence ID" value="KAK7073106.1"/>
    <property type="molecule type" value="Genomic_DNA"/>
</dbReference>
<feature type="domain" description="C-type lectin" evidence="3">
    <location>
        <begin position="21"/>
        <end position="89"/>
    </location>
</feature>
<dbReference type="Gene3D" id="2.70.170.10">
    <property type="entry name" value="Neurotransmitter-gated ion-channel ligand-binding domain"/>
    <property type="match status" value="1"/>
</dbReference>
<feature type="disulfide bond" evidence="2">
    <location>
        <begin position="195"/>
        <end position="207"/>
    </location>
</feature>
<dbReference type="SUPFAM" id="SSF57424">
    <property type="entry name" value="LDL receptor-like module"/>
    <property type="match status" value="1"/>
</dbReference>
<dbReference type="Gene3D" id="4.10.400.10">
    <property type="entry name" value="Low-density Lipoprotein Receptor"/>
    <property type="match status" value="1"/>
</dbReference>
<comment type="caution">
    <text evidence="4">The sequence shown here is derived from an EMBL/GenBank/DDBJ whole genome shotgun (WGS) entry which is preliminary data.</text>
</comment>
<dbReference type="InterPro" id="IPR036055">
    <property type="entry name" value="LDL_receptor-like_sf"/>
</dbReference>